<dbReference type="SUPFAM" id="SSF55729">
    <property type="entry name" value="Acyl-CoA N-acyltransferases (Nat)"/>
    <property type="match status" value="1"/>
</dbReference>
<dbReference type="OrthoDB" id="9806005at2"/>
<dbReference type="EMBL" id="CP001055">
    <property type="protein sequence ID" value="ACC98736.1"/>
    <property type="molecule type" value="Genomic_DNA"/>
</dbReference>
<dbReference type="RefSeq" id="WP_012415351.1">
    <property type="nucleotide sequence ID" value="NC_010644.1"/>
</dbReference>
<dbReference type="InterPro" id="IPR016181">
    <property type="entry name" value="Acyl_CoA_acyltransferase"/>
</dbReference>
<keyword evidence="3" id="KW-1185">Reference proteome</keyword>
<feature type="domain" description="N-acetyltransferase" evidence="1">
    <location>
        <begin position="200"/>
        <end position="370"/>
    </location>
</feature>
<sequence>MSIQIVKVGKKNLKHFINFQYDLYKNDKFWIGELKMDAKHALTSDPFWKHAHKQLFLAYKDGKIAGRIAAIINHTHIEYWGERTGMFGFFECIDDKQVSKALFNAAKEWLREKGMSVIKGPFNPSTNHTCGMLVNGFDEDPFIMMPYNFSYYPELMEAEGFVKAKDLLAFERVAADKFTPRFEKIVARALRSKDIKLRRINLKNLNAEIMTVRHIYNAAWAQNWGFLPISEAEILNTAKQLKMIADAKITCVAEINGVPVGFYIAIPNMNHMLKILKGTILNPFKLIKGLIAWKKIKDVRLIMLGVLPEYRHRGVELILIKDIVEHGVDVGYGKAELSWMLEDNKDIINVVTETGCRKSDRVYRIYQSPI</sequence>
<dbReference type="PROSITE" id="PS51186">
    <property type="entry name" value="GNAT"/>
    <property type="match status" value="1"/>
</dbReference>
<dbReference type="InterPro" id="IPR000182">
    <property type="entry name" value="GNAT_dom"/>
</dbReference>
<evidence type="ECO:0000313" key="3">
    <source>
        <dbReference type="Proteomes" id="UP000001029"/>
    </source>
</evidence>
<evidence type="ECO:0000259" key="1">
    <source>
        <dbReference type="PROSITE" id="PS51186"/>
    </source>
</evidence>
<proteinExistence type="predicted"/>
<dbReference type="Pfam" id="PF00583">
    <property type="entry name" value="Acetyltransf_1"/>
    <property type="match status" value="1"/>
</dbReference>
<dbReference type="HOGENOM" id="CLU_053649_0_0_0"/>
<dbReference type="Gene3D" id="3.40.630.30">
    <property type="match status" value="1"/>
</dbReference>
<dbReference type="KEGG" id="emi:Emin_1186"/>
<organism evidence="2 3">
    <name type="scientific">Elusimicrobium minutum (strain Pei191)</name>
    <dbReference type="NCBI Taxonomy" id="445932"/>
    <lineage>
        <taxon>Bacteria</taxon>
        <taxon>Pseudomonadati</taxon>
        <taxon>Elusimicrobiota</taxon>
        <taxon>Elusimicrobia</taxon>
        <taxon>Elusimicrobiales</taxon>
        <taxon>Elusimicrobiaceae</taxon>
        <taxon>Elusimicrobium</taxon>
    </lineage>
</organism>
<dbReference type="PANTHER" id="PTHR41368:SF1">
    <property type="entry name" value="PROTEIN YGHO"/>
    <property type="match status" value="1"/>
</dbReference>
<dbReference type="GO" id="GO:0016747">
    <property type="term" value="F:acyltransferase activity, transferring groups other than amino-acyl groups"/>
    <property type="evidence" value="ECO:0007669"/>
    <property type="project" value="InterPro"/>
</dbReference>
<evidence type="ECO:0000313" key="2">
    <source>
        <dbReference type="EMBL" id="ACC98736.1"/>
    </source>
</evidence>
<dbReference type="InterPro" id="IPR039968">
    <property type="entry name" value="BcerS-like"/>
</dbReference>
<dbReference type="STRING" id="445932.Emin_1186"/>
<accession>B2KDZ0</accession>
<dbReference type="PANTHER" id="PTHR41368">
    <property type="entry name" value="PROTEIN YGHO"/>
    <property type="match status" value="1"/>
</dbReference>
<protein>
    <recommendedName>
        <fullName evidence="1">N-acetyltransferase domain-containing protein</fullName>
    </recommendedName>
</protein>
<dbReference type="Proteomes" id="UP000001029">
    <property type="component" value="Chromosome"/>
</dbReference>
<name>B2KDZ0_ELUMP</name>
<reference evidence="2 3" key="1">
    <citation type="journal article" date="2009" name="Appl. Environ. Microbiol.">
        <title>Genomic analysis of 'Elusimicrobium minutum,' the first cultivated representative of the phylum 'Elusimicrobia' (formerly termite group 1).</title>
        <authorList>
            <person name="Herlemann D.P.R."/>
            <person name="Geissinger O."/>
            <person name="Ikeda-Ohtsubo W."/>
            <person name="Kunin V."/>
            <person name="Sun H."/>
            <person name="Lapidus A."/>
            <person name="Hugenholtz P."/>
            <person name="Brune A."/>
        </authorList>
    </citation>
    <scope>NUCLEOTIDE SEQUENCE [LARGE SCALE GENOMIC DNA]</scope>
    <source>
        <strain evidence="2 3">Pei191</strain>
    </source>
</reference>
<dbReference type="AlphaFoldDB" id="B2KDZ0"/>
<gene>
    <name evidence="2" type="ordered locus">Emin_1186</name>
</gene>